<proteinExistence type="predicted"/>
<sequence length="493" mass="56346">MPPIHNLPTELLSEIFLYYIRACAFNGVPYEWLQLMLVCRLWKDTFKSPEFWTECAIGRNSDALLVALERSGRRMISIDGSLTWPPYTLQTVADHVLLIQSHQHRIRSLNLVITGVLMRTWRTQMTQLESLSLQNKPWAWETAKLTQFLSPTLQKLELKCFTWTAVEPLLVGNLQELTLVKGSLEPIRMEELLAALAKMPSLRRLRIDWDQTDPVNDLARVALPRLESISGCVYQPQELYYLLFVDAPAIRHARFSFRPPVICSLQTALSCMEDILSVIAKNCDLHTARFYPPNDEELHVTFSNVLPRPEVLSKGIHLEFATKPHQAFSILTGEMGDLFETIHVYEGGAVWDCADWRSVAMGHNMCNVRELHLQGSAVKLLPYGLDHLSFSGRYPRIFESLELLSLDDPALIPHERALDKSTKTEFIHHLIESLEHHSRAHQNDPTSTIGSQFCVIFKKGWEMEAEDMEVMRGLGANVTREVEEDSSEHALRP</sequence>
<feature type="domain" description="F-box" evidence="1">
    <location>
        <begin position="4"/>
        <end position="54"/>
    </location>
</feature>
<gene>
    <name evidence="2" type="ORF">OE88DRAFT_1646232</name>
</gene>
<dbReference type="OrthoDB" id="8048523at2759"/>
<accession>A0A5C3MYD9</accession>
<keyword evidence="3" id="KW-1185">Reference proteome</keyword>
<dbReference type="InterPro" id="IPR032675">
    <property type="entry name" value="LRR_dom_sf"/>
</dbReference>
<evidence type="ECO:0000313" key="3">
    <source>
        <dbReference type="Proteomes" id="UP000305948"/>
    </source>
</evidence>
<evidence type="ECO:0000313" key="2">
    <source>
        <dbReference type="EMBL" id="TFK49835.1"/>
    </source>
</evidence>
<dbReference type="AlphaFoldDB" id="A0A5C3MYD9"/>
<organism evidence="2 3">
    <name type="scientific">Heliocybe sulcata</name>
    <dbReference type="NCBI Taxonomy" id="5364"/>
    <lineage>
        <taxon>Eukaryota</taxon>
        <taxon>Fungi</taxon>
        <taxon>Dikarya</taxon>
        <taxon>Basidiomycota</taxon>
        <taxon>Agaricomycotina</taxon>
        <taxon>Agaricomycetes</taxon>
        <taxon>Gloeophyllales</taxon>
        <taxon>Gloeophyllaceae</taxon>
        <taxon>Heliocybe</taxon>
    </lineage>
</organism>
<dbReference type="Proteomes" id="UP000305948">
    <property type="component" value="Unassembled WGS sequence"/>
</dbReference>
<dbReference type="Pfam" id="PF12937">
    <property type="entry name" value="F-box-like"/>
    <property type="match status" value="1"/>
</dbReference>
<dbReference type="SUPFAM" id="SSF52047">
    <property type="entry name" value="RNI-like"/>
    <property type="match status" value="1"/>
</dbReference>
<dbReference type="InterPro" id="IPR036047">
    <property type="entry name" value="F-box-like_dom_sf"/>
</dbReference>
<dbReference type="Gene3D" id="1.20.1280.50">
    <property type="match status" value="1"/>
</dbReference>
<reference evidence="2 3" key="1">
    <citation type="journal article" date="2019" name="Nat. Ecol. Evol.">
        <title>Megaphylogeny resolves global patterns of mushroom evolution.</title>
        <authorList>
            <person name="Varga T."/>
            <person name="Krizsan K."/>
            <person name="Foldi C."/>
            <person name="Dima B."/>
            <person name="Sanchez-Garcia M."/>
            <person name="Sanchez-Ramirez S."/>
            <person name="Szollosi G.J."/>
            <person name="Szarkandi J.G."/>
            <person name="Papp V."/>
            <person name="Albert L."/>
            <person name="Andreopoulos W."/>
            <person name="Angelini C."/>
            <person name="Antonin V."/>
            <person name="Barry K.W."/>
            <person name="Bougher N.L."/>
            <person name="Buchanan P."/>
            <person name="Buyck B."/>
            <person name="Bense V."/>
            <person name="Catcheside P."/>
            <person name="Chovatia M."/>
            <person name="Cooper J."/>
            <person name="Damon W."/>
            <person name="Desjardin D."/>
            <person name="Finy P."/>
            <person name="Geml J."/>
            <person name="Haridas S."/>
            <person name="Hughes K."/>
            <person name="Justo A."/>
            <person name="Karasinski D."/>
            <person name="Kautmanova I."/>
            <person name="Kiss B."/>
            <person name="Kocsube S."/>
            <person name="Kotiranta H."/>
            <person name="LaButti K.M."/>
            <person name="Lechner B.E."/>
            <person name="Liimatainen K."/>
            <person name="Lipzen A."/>
            <person name="Lukacs Z."/>
            <person name="Mihaltcheva S."/>
            <person name="Morgado L.N."/>
            <person name="Niskanen T."/>
            <person name="Noordeloos M.E."/>
            <person name="Ohm R.A."/>
            <person name="Ortiz-Santana B."/>
            <person name="Ovrebo C."/>
            <person name="Racz N."/>
            <person name="Riley R."/>
            <person name="Savchenko A."/>
            <person name="Shiryaev A."/>
            <person name="Soop K."/>
            <person name="Spirin V."/>
            <person name="Szebenyi C."/>
            <person name="Tomsovsky M."/>
            <person name="Tulloss R.E."/>
            <person name="Uehling J."/>
            <person name="Grigoriev I.V."/>
            <person name="Vagvolgyi C."/>
            <person name="Papp T."/>
            <person name="Martin F.M."/>
            <person name="Miettinen O."/>
            <person name="Hibbett D.S."/>
            <person name="Nagy L.G."/>
        </authorList>
    </citation>
    <scope>NUCLEOTIDE SEQUENCE [LARGE SCALE GENOMIC DNA]</scope>
    <source>
        <strain evidence="2 3">OMC1185</strain>
    </source>
</reference>
<protein>
    <recommendedName>
        <fullName evidence="1">F-box domain-containing protein</fullName>
    </recommendedName>
</protein>
<dbReference type="InterPro" id="IPR001810">
    <property type="entry name" value="F-box_dom"/>
</dbReference>
<dbReference type="EMBL" id="ML213515">
    <property type="protein sequence ID" value="TFK49835.1"/>
    <property type="molecule type" value="Genomic_DNA"/>
</dbReference>
<dbReference type="SUPFAM" id="SSF81383">
    <property type="entry name" value="F-box domain"/>
    <property type="match status" value="1"/>
</dbReference>
<evidence type="ECO:0000259" key="1">
    <source>
        <dbReference type="Pfam" id="PF12937"/>
    </source>
</evidence>
<dbReference type="Gene3D" id="3.80.10.10">
    <property type="entry name" value="Ribonuclease Inhibitor"/>
    <property type="match status" value="1"/>
</dbReference>
<name>A0A5C3MYD9_9AGAM</name>